<dbReference type="InterPro" id="IPR036691">
    <property type="entry name" value="Endo/exonu/phosph_ase_sf"/>
</dbReference>
<evidence type="ECO:0000313" key="1">
    <source>
        <dbReference type="EMBL" id="JAT15446.1"/>
    </source>
</evidence>
<organism evidence="1">
    <name type="scientific">Graphocephala atropunctata</name>
    <dbReference type="NCBI Taxonomy" id="36148"/>
    <lineage>
        <taxon>Eukaryota</taxon>
        <taxon>Metazoa</taxon>
        <taxon>Ecdysozoa</taxon>
        <taxon>Arthropoda</taxon>
        <taxon>Hexapoda</taxon>
        <taxon>Insecta</taxon>
        <taxon>Pterygota</taxon>
        <taxon>Neoptera</taxon>
        <taxon>Paraneoptera</taxon>
        <taxon>Hemiptera</taxon>
        <taxon>Auchenorrhyncha</taxon>
        <taxon>Membracoidea</taxon>
        <taxon>Cicadellidae</taxon>
        <taxon>Cicadellinae</taxon>
        <taxon>Cicadellini</taxon>
        <taxon>Graphocephala</taxon>
    </lineage>
</organism>
<dbReference type="EMBL" id="GEBQ01024531">
    <property type="protein sequence ID" value="JAT15446.1"/>
    <property type="molecule type" value="Transcribed_RNA"/>
</dbReference>
<proteinExistence type="predicted"/>
<protein>
    <recommendedName>
        <fullName evidence="2">Endonuclease/exonuclease/phosphatase domain-containing protein</fullName>
    </recommendedName>
</protein>
<dbReference type="AlphaFoldDB" id="A0A1B6KVG1"/>
<sequence>MGTYRAPNYNIDEACEILSKIITNNKMETAKLIIMGDINVDILEPDSKTLKLNETLAYHNIERLHLPPTRITMNTKTSIDWISTNMEPKDLITEVIHAGISDHTAQSCILNVKQEKQKPKTLQRSFKIENMDKLKYLLQNENWDEVYEA</sequence>
<dbReference type="SUPFAM" id="SSF56219">
    <property type="entry name" value="DNase I-like"/>
    <property type="match status" value="1"/>
</dbReference>
<feature type="non-terminal residue" evidence="1">
    <location>
        <position position="149"/>
    </location>
</feature>
<evidence type="ECO:0008006" key="2">
    <source>
        <dbReference type="Google" id="ProtNLM"/>
    </source>
</evidence>
<reference evidence="1" key="1">
    <citation type="submission" date="2015-11" db="EMBL/GenBank/DDBJ databases">
        <title>De novo transcriptome assembly of four potential Pierce s Disease insect vectors from Arizona vineyards.</title>
        <authorList>
            <person name="Tassone E.E."/>
        </authorList>
    </citation>
    <scope>NUCLEOTIDE SEQUENCE</scope>
</reference>
<dbReference type="Gene3D" id="3.60.10.10">
    <property type="entry name" value="Endonuclease/exonuclease/phosphatase"/>
    <property type="match status" value="1"/>
</dbReference>
<gene>
    <name evidence="1" type="ORF">g.52137</name>
</gene>
<accession>A0A1B6KVG1</accession>
<name>A0A1B6KVG1_9HEMI</name>